<name>A0A8I1MTG8_THIA3</name>
<dbReference type="PROSITE" id="PS01173">
    <property type="entry name" value="LIPASE_GDXG_HIS"/>
    <property type="match status" value="1"/>
</dbReference>
<dbReference type="InterPro" id="IPR002168">
    <property type="entry name" value="Lipase_GDXG_HIS_AS"/>
</dbReference>
<evidence type="ECO:0000259" key="3">
    <source>
        <dbReference type="Pfam" id="PF07859"/>
    </source>
</evidence>
<dbReference type="Pfam" id="PF07859">
    <property type="entry name" value="Abhydrolase_3"/>
    <property type="match status" value="1"/>
</dbReference>
<dbReference type="InterPro" id="IPR050300">
    <property type="entry name" value="GDXG_lipolytic_enzyme"/>
</dbReference>
<dbReference type="RefSeq" id="WP_276708405.1">
    <property type="nucleotide sequence ID" value="NZ_JAFKMQ010000042.1"/>
</dbReference>
<evidence type="ECO:0000313" key="5">
    <source>
        <dbReference type="Proteomes" id="UP000664800"/>
    </source>
</evidence>
<proteinExistence type="inferred from homology"/>
<dbReference type="SUPFAM" id="SSF53474">
    <property type="entry name" value="alpha/beta-Hydrolases"/>
    <property type="match status" value="1"/>
</dbReference>
<dbReference type="AlphaFoldDB" id="A0A8I1MTG8"/>
<gene>
    <name evidence="4" type="ORF">J0I24_04105</name>
</gene>
<dbReference type="Gene3D" id="3.40.50.1820">
    <property type="entry name" value="alpha/beta hydrolase"/>
    <property type="match status" value="1"/>
</dbReference>
<feature type="domain" description="Alpha/beta hydrolase fold-3" evidence="3">
    <location>
        <begin position="94"/>
        <end position="299"/>
    </location>
</feature>
<dbReference type="InterPro" id="IPR029058">
    <property type="entry name" value="AB_hydrolase_fold"/>
</dbReference>
<dbReference type="InterPro" id="IPR013094">
    <property type="entry name" value="AB_hydrolase_3"/>
</dbReference>
<dbReference type="GO" id="GO:0016787">
    <property type="term" value="F:hydrolase activity"/>
    <property type="evidence" value="ECO:0007669"/>
    <property type="project" value="UniProtKB-KW"/>
</dbReference>
<sequence>MDDLKPQGPPEADLTPRMRELLQRIARAGQPAFEQLTPAAARAAYARMAEVLDFPPADLPLCDTLDCPSRDGERLTLRRYAPRLADWQAPQPALLYLHGGGFVIGSAATHDALCRQLALRSGWMVLSLDYRLAPEHRFPTAFNDSWDALQWLHTHGEMLGVDTHCLAVGGDSAGGTLAAACALAARDAALPLALQLLFYPGMGCGHETLSQQRYGHGFLLDREQIDWFFGHYLRDPSDGADWRFAPQLAAQHQGVAAAWIAVAGCDPLRDEGLAYGALLRHAGVKVEMTQWPGVTHNFIKMSRALPEAVQAVAAAALALRKAQAQSGAVSA</sequence>
<comment type="caution">
    <text evidence="4">The sequence shown here is derived from an EMBL/GenBank/DDBJ whole genome shotgun (WGS) entry which is preliminary data.</text>
</comment>
<reference evidence="4" key="1">
    <citation type="submission" date="2021-02" db="EMBL/GenBank/DDBJ databases">
        <title>Thiocyanate and organic carbon inputs drive convergent selection for specific autotrophic Afipia and Thiobacillus strains within complex microbiomes.</title>
        <authorList>
            <person name="Huddy R.J."/>
            <person name="Sachdeva R."/>
            <person name="Kadzinga F."/>
            <person name="Kantor R.S."/>
            <person name="Harrison S.T.L."/>
            <person name="Banfield J.F."/>
        </authorList>
    </citation>
    <scope>NUCLEOTIDE SEQUENCE</scope>
    <source>
        <strain evidence="4">SCN18_13_7_16_R3_B_64_19</strain>
    </source>
</reference>
<dbReference type="Proteomes" id="UP000664800">
    <property type="component" value="Unassembled WGS sequence"/>
</dbReference>
<dbReference type="PANTHER" id="PTHR48081:SF8">
    <property type="entry name" value="ALPHA_BETA HYDROLASE FOLD-3 DOMAIN-CONTAINING PROTEIN-RELATED"/>
    <property type="match status" value="1"/>
</dbReference>
<keyword evidence="2 4" id="KW-0378">Hydrolase</keyword>
<comment type="similarity">
    <text evidence="1">Belongs to the 'GDXG' lipolytic enzyme family.</text>
</comment>
<evidence type="ECO:0000313" key="4">
    <source>
        <dbReference type="EMBL" id="MBN8743471.1"/>
    </source>
</evidence>
<evidence type="ECO:0000256" key="1">
    <source>
        <dbReference type="ARBA" id="ARBA00010515"/>
    </source>
</evidence>
<protein>
    <submittedName>
        <fullName evidence="4">Alpha/beta hydrolase</fullName>
    </submittedName>
</protein>
<dbReference type="PANTHER" id="PTHR48081">
    <property type="entry name" value="AB HYDROLASE SUPERFAMILY PROTEIN C4A8.06C"/>
    <property type="match status" value="1"/>
</dbReference>
<organism evidence="4 5">
    <name type="scientific">Thiomonas arsenitoxydans (strain DSM 22701 / CIP 110005 / 3As)</name>
    <dbReference type="NCBI Taxonomy" id="426114"/>
    <lineage>
        <taxon>Bacteria</taxon>
        <taxon>Pseudomonadati</taxon>
        <taxon>Pseudomonadota</taxon>
        <taxon>Betaproteobacteria</taxon>
        <taxon>Burkholderiales</taxon>
        <taxon>Thiomonas</taxon>
    </lineage>
</organism>
<accession>A0A8I1MTG8</accession>
<evidence type="ECO:0000256" key="2">
    <source>
        <dbReference type="ARBA" id="ARBA00022801"/>
    </source>
</evidence>
<dbReference type="EMBL" id="JAFKMR010000012">
    <property type="protein sequence ID" value="MBN8743471.1"/>
    <property type="molecule type" value="Genomic_DNA"/>
</dbReference>